<dbReference type="InterPro" id="IPR028325">
    <property type="entry name" value="VG_K_chnl"/>
</dbReference>
<keyword evidence="6" id="KW-0851">Voltage-gated channel</keyword>
<keyword evidence="8 12" id="KW-1133">Transmembrane helix</keyword>
<feature type="transmembrane region" description="Helical" evidence="12">
    <location>
        <begin position="26"/>
        <end position="47"/>
    </location>
</feature>
<evidence type="ECO:0000313" key="15">
    <source>
        <dbReference type="Proteomes" id="UP000705867"/>
    </source>
</evidence>
<organism evidence="14 15">
    <name type="scientific">Candidatus Nitrobium versatile</name>
    <dbReference type="NCBI Taxonomy" id="2884831"/>
    <lineage>
        <taxon>Bacteria</taxon>
        <taxon>Pseudomonadati</taxon>
        <taxon>Nitrospirota</taxon>
        <taxon>Nitrospiria</taxon>
        <taxon>Nitrospirales</taxon>
        <taxon>Nitrospiraceae</taxon>
        <taxon>Candidatus Nitrobium</taxon>
    </lineage>
</organism>
<reference evidence="14" key="1">
    <citation type="journal article" date="2021" name="bioRxiv">
        <title>Unraveling nitrogen, sulfur and carbon metabolic pathways and microbial community transcriptional responses to substrate deprivation and toxicity stresses in a bioreactor mimicking anoxic brackish coastal sediment conditions.</title>
        <authorList>
            <person name="Martins P.D."/>
            <person name="Echeveste M.J."/>
            <person name="Arshad A."/>
            <person name="Kurth J."/>
            <person name="Ouboter H."/>
            <person name="Jetten M.S.M."/>
            <person name="Welte C.U."/>
        </authorList>
    </citation>
    <scope>NUCLEOTIDE SEQUENCE</scope>
    <source>
        <strain evidence="14">MAG_39</strain>
    </source>
</reference>
<dbReference type="GO" id="GO:0001508">
    <property type="term" value="P:action potential"/>
    <property type="evidence" value="ECO:0007669"/>
    <property type="project" value="TreeGrafter"/>
</dbReference>
<dbReference type="Pfam" id="PF00520">
    <property type="entry name" value="Ion_trans"/>
    <property type="match status" value="1"/>
</dbReference>
<dbReference type="EMBL" id="JAIOIV010000109">
    <property type="protein sequence ID" value="MBZ0157264.1"/>
    <property type="molecule type" value="Genomic_DNA"/>
</dbReference>
<feature type="domain" description="Ion transport" evidence="13">
    <location>
        <begin position="32"/>
        <end position="225"/>
    </location>
</feature>
<accession>A0A953M0T8</accession>
<evidence type="ECO:0000256" key="2">
    <source>
        <dbReference type="ARBA" id="ARBA00022448"/>
    </source>
</evidence>
<gene>
    <name evidence="14" type="ORF">K8I29_13765</name>
</gene>
<dbReference type="PANTHER" id="PTHR11537">
    <property type="entry name" value="VOLTAGE-GATED POTASSIUM CHANNEL"/>
    <property type="match status" value="1"/>
</dbReference>
<dbReference type="SUPFAM" id="SSF81324">
    <property type="entry name" value="Voltage-gated potassium channels"/>
    <property type="match status" value="1"/>
</dbReference>
<evidence type="ECO:0000256" key="8">
    <source>
        <dbReference type="ARBA" id="ARBA00022989"/>
    </source>
</evidence>
<evidence type="ECO:0000259" key="13">
    <source>
        <dbReference type="Pfam" id="PF00520"/>
    </source>
</evidence>
<keyword evidence="4 12" id="KW-0812">Transmembrane</keyword>
<evidence type="ECO:0000256" key="1">
    <source>
        <dbReference type="ARBA" id="ARBA00004141"/>
    </source>
</evidence>
<comment type="caution">
    <text evidence="14">The sequence shown here is derived from an EMBL/GenBank/DDBJ whole genome shotgun (WGS) entry which is preliminary data.</text>
</comment>
<evidence type="ECO:0000256" key="11">
    <source>
        <dbReference type="ARBA" id="ARBA00023303"/>
    </source>
</evidence>
<evidence type="ECO:0000256" key="6">
    <source>
        <dbReference type="ARBA" id="ARBA00022882"/>
    </source>
</evidence>
<evidence type="ECO:0000256" key="3">
    <source>
        <dbReference type="ARBA" id="ARBA00022538"/>
    </source>
</evidence>
<dbReference type="Proteomes" id="UP000705867">
    <property type="component" value="Unassembled WGS sequence"/>
</dbReference>
<dbReference type="Gene3D" id="1.10.287.70">
    <property type="match status" value="1"/>
</dbReference>
<keyword evidence="5" id="KW-0631">Potassium channel</keyword>
<feature type="transmembrane region" description="Helical" evidence="12">
    <location>
        <begin position="177"/>
        <end position="197"/>
    </location>
</feature>
<dbReference type="Gene3D" id="1.20.120.350">
    <property type="entry name" value="Voltage-gated potassium channels. Chain C"/>
    <property type="match status" value="1"/>
</dbReference>
<dbReference type="PANTHER" id="PTHR11537:SF254">
    <property type="entry name" value="POTASSIUM VOLTAGE-GATED CHANNEL PROTEIN SHAB"/>
    <property type="match status" value="1"/>
</dbReference>
<evidence type="ECO:0000256" key="10">
    <source>
        <dbReference type="ARBA" id="ARBA00023136"/>
    </source>
</evidence>
<feature type="transmembrane region" description="Helical" evidence="12">
    <location>
        <begin position="203"/>
        <end position="230"/>
    </location>
</feature>
<evidence type="ECO:0000256" key="4">
    <source>
        <dbReference type="ARBA" id="ARBA00022692"/>
    </source>
</evidence>
<evidence type="ECO:0000256" key="5">
    <source>
        <dbReference type="ARBA" id="ARBA00022826"/>
    </source>
</evidence>
<proteinExistence type="predicted"/>
<comment type="subcellular location">
    <subcellularLocation>
        <location evidence="1">Membrane</location>
        <topology evidence="1">Multi-pass membrane protein</topology>
    </subcellularLocation>
</comment>
<keyword evidence="9" id="KW-0406">Ion transport</keyword>
<keyword evidence="2" id="KW-0813">Transport</keyword>
<keyword evidence="11" id="KW-0407">Ion channel</keyword>
<dbReference type="AlphaFoldDB" id="A0A953M0T8"/>
<evidence type="ECO:0000313" key="14">
    <source>
        <dbReference type="EMBL" id="MBZ0157264.1"/>
    </source>
</evidence>
<feature type="transmembrane region" description="Helical" evidence="12">
    <location>
        <begin position="144"/>
        <end position="165"/>
    </location>
</feature>
<dbReference type="InterPro" id="IPR005821">
    <property type="entry name" value="Ion_trans_dom"/>
</dbReference>
<evidence type="ECO:0000256" key="7">
    <source>
        <dbReference type="ARBA" id="ARBA00022958"/>
    </source>
</evidence>
<dbReference type="GO" id="GO:0005249">
    <property type="term" value="F:voltage-gated potassium channel activity"/>
    <property type="evidence" value="ECO:0007669"/>
    <property type="project" value="InterPro"/>
</dbReference>
<dbReference type="InterPro" id="IPR027359">
    <property type="entry name" value="Volt_channel_dom_sf"/>
</dbReference>
<keyword evidence="3" id="KW-0633">Potassium transport</keyword>
<name>A0A953M0T8_9BACT</name>
<keyword evidence="10 12" id="KW-0472">Membrane</keyword>
<sequence>MHHQEETEKQKQDEERSENLRQLESWLERPMIILGFIWLALLVVEFLGEGNPFLTVLNTVIWVLFIIEFSVRFALSTHKASYFKHNWITVLSLAAPALRIFRIARFFRIAHGVRLARGARLLRFISSVNRSMRILQTTMGRRGFGYILLLTIIIVVSGAAGMHAFERDAPSGPDFKSYAASLWWTAMIMTTMGSQYWPVTAEGRLLCLLLAIYAFTVFGYVTAVLATFFIGLDAEERERGVDSAGAIEDLRREVASLRREIQTGKKYS</sequence>
<dbReference type="Gene3D" id="1.20.5.110">
    <property type="match status" value="1"/>
</dbReference>
<dbReference type="GO" id="GO:0008076">
    <property type="term" value="C:voltage-gated potassium channel complex"/>
    <property type="evidence" value="ECO:0007669"/>
    <property type="project" value="InterPro"/>
</dbReference>
<keyword evidence="7" id="KW-0630">Potassium</keyword>
<feature type="transmembrane region" description="Helical" evidence="12">
    <location>
        <begin position="53"/>
        <end position="75"/>
    </location>
</feature>
<reference evidence="14" key="2">
    <citation type="submission" date="2021-08" db="EMBL/GenBank/DDBJ databases">
        <authorList>
            <person name="Dalcin Martins P."/>
        </authorList>
    </citation>
    <scope>NUCLEOTIDE SEQUENCE</scope>
    <source>
        <strain evidence="14">MAG_39</strain>
    </source>
</reference>
<evidence type="ECO:0000256" key="12">
    <source>
        <dbReference type="SAM" id="Phobius"/>
    </source>
</evidence>
<protein>
    <submittedName>
        <fullName evidence="14">Ion transporter</fullName>
    </submittedName>
</protein>
<evidence type="ECO:0000256" key="9">
    <source>
        <dbReference type="ARBA" id="ARBA00023065"/>
    </source>
</evidence>